<proteinExistence type="inferred from homology"/>
<dbReference type="InterPro" id="IPR001196">
    <property type="entry name" value="Ribosomal_uL15_CS"/>
</dbReference>
<keyword evidence="1 3" id="KW-0689">Ribosomal protein</keyword>
<dbReference type="EMBL" id="DRYK01000055">
    <property type="protein sequence ID" value="HHP67985.1"/>
    <property type="molecule type" value="Genomic_DNA"/>
</dbReference>
<dbReference type="NCBIfam" id="NF003079">
    <property type="entry name" value="PRK04005.1"/>
    <property type="match status" value="1"/>
</dbReference>
<comment type="similarity">
    <text evidence="3">Belongs to the eukaryotic ribosomal protein eL18 family.</text>
</comment>
<gene>
    <name evidence="3" type="primary">rpl18e</name>
    <name evidence="5" type="ORF">ENM60_04260</name>
</gene>
<name>A0A7J3XZJ4_9CREN</name>
<sequence>MEVAKTNILLRRSISELRKAANKYKAPIWDRVAEELTKPRRRRRAVNLSRINRFTNPGDVVVVPGKVLAAGKLDHPVTVASFSFSRIALEKIQNSGGRAIHILDLVKENPTGKGVKIIG</sequence>
<dbReference type="SUPFAM" id="SSF52080">
    <property type="entry name" value="Ribosomal proteins L15p and L18e"/>
    <property type="match status" value="1"/>
</dbReference>
<dbReference type="InterPro" id="IPR022947">
    <property type="entry name" value="Ribosomal_eL18_arc"/>
</dbReference>
<feature type="domain" description="Large ribosomal subunit protein uL15/eL18" evidence="4">
    <location>
        <begin position="30"/>
        <end position="116"/>
    </location>
</feature>
<dbReference type="GO" id="GO:0006412">
    <property type="term" value="P:translation"/>
    <property type="evidence" value="ECO:0007669"/>
    <property type="project" value="UniProtKB-UniRule"/>
</dbReference>
<evidence type="ECO:0000256" key="2">
    <source>
        <dbReference type="ARBA" id="ARBA00023274"/>
    </source>
</evidence>
<dbReference type="Pfam" id="PF17135">
    <property type="entry name" value="Ribosomal_L18"/>
    <property type="match status" value="1"/>
</dbReference>
<dbReference type="HAMAP" id="MF_00329">
    <property type="entry name" value="Ribosomal_eL18"/>
    <property type="match status" value="1"/>
</dbReference>
<evidence type="ECO:0000259" key="4">
    <source>
        <dbReference type="Pfam" id="PF17135"/>
    </source>
</evidence>
<protein>
    <recommendedName>
        <fullName evidence="3">Large ribosomal subunit protein eL18</fullName>
    </recommendedName>
</protein>
<dbReference type="InterPro" id="IPR036227">
    <property type="entry name" value="Ribosomal_uL15/eL18_sf"/>
</dbReference>
<accession>A0A7J3XZJ4</accession>
<organism evidence="5">
    <name type="scientific">Thermogladius calderae</name>
    <dbReference type="NCBI Taxonomy" id="1200300"/>
    <lineage>
        <taxon>Archaea</taxon>
        <taxon>Thermoproteota</taxon>
        <taxon>Thermoprotei</taxon>
        <taxon>Desulfurococcales</taxon>
        <taxon>Desulfurococcaceae</taxon>
        <taxon>Thermogladius</taxon>
    </lineage>
</organism>
<keyword evidence="2 3" id="KW-0687">Ribonucleoprotein</keyword>
<dbReference type="GO" id="GO:0003735">
    <property type="term" value="F:structural constituent of ribosome"/>
    <property type="evidence" value="ECO:0007669"/>
    <property type="project" value="InterPro"/>
</dbReference>
<dbReference type="Gene3D" id="3.100.10.10">
    <property type="match status" value="1"/>
</dbReference>
<evidence type="ECO:0000256" key="1">
    <source>
        <dbReference type="ARBA" id="ARBA00022980"/>
    </source>
</evidence>
<dbReference type="AlphaFoldDB" id="A0A7J3XZJ4"/>
<dbReference type="PROSITE" id="PS00475">
    <property type="entry name" value="RIBOSOMAL_L15"/>
    <property type="match status" value="1"/>
</dbReference>
<dbReference type="InterPro" id="IPR021131">
    <property type="entry name" value="Ribosomal_uL15/eL18"/>
</dbReference>
<reference evidence="5" key="1">
    <citation type="journal article" date="2020" name="mSystems">
        <title>Genome- and Community-Level Interaction Insights into Carbon Utilization and Element Cycling Functions of Hydrothermarchaeota in Hydrothermal Sediment.</title>
        <authorList>
            <person name="Zhou Z."/>
            <person name="Liu Y."/>
            <person name="Xu W."/>
            <person name="Pan J."/>
            <person name="Luo Z.H."/>
            <person name="Li M."/>
        </authorList>
    </citation>
    <scope>NUCLEOTIDE SEQUENCE [LARGE SCALE GENOMIC DNA]</scope>
    <source>
        <strain evidence="5">SpSt-110</strain>
    </source>
</reference>
<dbReference type="GO" id="GO:1990904">
    <property type="term" value="C:ribonucleoprotein complex"/>
    <property type="evidence" value="ECO:0007669"/>
    <property type="project" value="UniProtKB-KW"/>
</dbReference>
<evidence type="ECO:0000313" key="5">
    <source>
        <dbReference type="EMBL" id="HHP67985.1"/>
    </source>
</evidence>
<evidence type="ECO:0000256" key="3">
    <source>
        <dbReference type="HAMAP-Rule" id="MF_00329"/>
    </source>
</evidence>
<dbReference type="GO" id="GO:0005840">
    <property type="term" value="C:ribosome"/>
    <property type="evidence" value="ECO:0007669"/>
    <property type="project" value="UniProtKB-KW"/>
</dbReference>
<comment type="caution">
    <text evidence="5">The sequence shown here is derived from an EMBL/GenBank/DDBJ whole genome shotgun (WGS) entry which is preliminary data.</text>
</comment>